<organism evidence="5 6">
    <name type="scientific">Friedmanniomyces simplex</name>
    <dbReference type="NCBI Taxonomy" id="329884"/>
    <lineage>
        <taxon>Eukaryota</taxon>
        <taxon>Fungi</taxon>
        <taxon>Dikarya</taxon>
        <taxon>Ascomycota</taxon>
        <taxon>Pezizomycotina</taxon>
        <taxon>Dothideomycetes</taxon>
        <taxon>Dothideomycetidae</taxon>
        <taxon>Mycosphaerellales</taxon>
        <taxon>Teratosphaeriaceae</taxon>
        <taxon>Friedmanniomyces</taxon>
    </lineage>
</organism>
<name>A0A4V5ND53_9PEZI</name>
<dbReference type="AlphaFoldDB" id="A0A4V5ND53"/>
<evidence type="ECO:0000256" key="1">
    <source>
        <dbReference type="ARBA" id="ARBA00006538"/>
    </source>
</evidence>
<dbReference type="STRING" id="329884.A0A4V5ND53"/>
<comment type="similarity">
    <text evidence="1">Belongs to the C/M/P thioester hydrolase family.</text>
</comment>
<dbReference type="SUPFAM" id="SSF54637">
    <property type="entry name" value="Thioesterase/thiol ester dehydrase-isomerase"/>
    <property type="match status" value="1"/>
</dbReference>
<dbReference type="CDD" id="cd03445">
    <property type="entry name" value="Thioesterase_II_repeat2"/>
    <property type="match status" value="1"/>
</dbReference>
<feature type="transmembrane region" description="Helical" evidence="3">
    <location>
        <begin position="556"/>
        <end position="578"/>
    </location>
</feature>
<evidence type="ECO:0000259" key="4">
    <source>
        <dbReference type="Pfam" id="PF13622"/>
    </source>
</evidence>
<proteinExistence type="inferred from homology"/>
<dbReference type="PANTHER" id="PTHR11066:SF64">
    <property type="entry name" value="ACYL-COA THIOESTERASE (AFU_ORTHOLOGUE AFUA_1G12060)"/>
    <property type="match status" value="1"/>
</dbReference>
<evidence type="ECO:0000256" key="3">
    <source>
        <dbReference type="SAM" id="Phobius"/>
    </source>
</evidence>
<dbReference type="InterPro" id="IPR049449">
    <property type="entry name" value="TesB_ACOT8-like_N"/>
</dbReference>
<dbReference type="GO" id="GO:0047617">
    <property type="term" value="F:fatty acyl-CoA hydrolase activity"/>
    <property type="evidence" value="ECO:0007669"/>
    <property type="project" value="InterPro"/>
</dbReference>
<dbReference type="GO" id="GO:0006637">
    <property type="term" value="P:acyl-CoA metabolic process"/>
    <property type="evidence" value="ECO:0007669"/>
    <property type="project" value="InterPro"/>
</dbReference>
<dbReference type="InterPro" id="IPR029069">
    <property type="entry name" value="HotDog_dom_sf"/>
</dbReference>
<dbReference type="InterPro" id="IPR003703">
    <property type="entry name" value="Acyl_CoA_thio"/>
</dbReference>
<evidence type="ECO:0000313" key="5">
    <source>
        <dbReference type="EMBL" id="TKA62029.1"/>
    </source>
</evidence>
<dbReference type="GO" id="GO:0005782">
    <property type="term" value="C:peroxisomal matrix"/>
    <property type="evidence" value="ECO:0007669"/>
    <property type="project" value="TreeGrafter"/>
</dbReference>
<keyword evidence="3" id="KW-1133">Transmembrane helix</keyword>
<dbReference type="Gene3D" id="2.40.160.210">
    <property type="entry name" value="Acyl-CoA thioesterase, double hotdog domain"/>
    <property type="match status" value="1"/>
</dbReference>
<dbReference type="Pfam" id="PF13622">
    <property type="entry name" value="4HBT_3"/>
    <property type="match status" value="1"/>
</dbReference>
<accession>A0A4V5ND53</accession>
<dbReference type="PANTHER" id="PTHR11066">
    <property type="entry name" value="ACYL-COA THIOESTERASE"/>
    <property type="match status" value="1"/>
</dbReference>
<keyword evidence="2" id="KW-0378">Hydrolase</keyword>
<dbReference type="OrthoDB" id="68328at2759"/>
<dbReference type="EMBL" id="NAJQ01001139">
    <property type="protein sequence ID" value="TKA62029.1"/>
    <property type="molecule type" value="Genomic_DNA"/>
</dbReference>
<feature type="domain" description="Acyl-CoA thioesterase-like N-terminal HotDog" evidence="4">
    <location>
        <begin position="41"/>
        <end position="121"/>
    </location>
</feature>
<gene>
    <name evidence="5" type="ORF">B0A55_10962</name>
</gene>
<reference evidence="5 6" key="1">
    <citation type="submission" date="2017-03" db="EMBL/GenBank/DDBJ databases">
        <title>Genomes of endolithic fungi from Antarctica.</title>
        <authorList>
            <person name="Coleine C."/>
            <person name="Masonjones S."/>
            <person name="Stajich J.E."/>
        </authorList>
    </citation>
    <scope>NUCLEOTIDE SEQUENCE [LARGE SCALE GENOMIC DNA]</scope>
    <source>
        <strain evidence="5 6">CCFEE 5184</strain>
    </source>
</reference>
<evidence type="ECO:0000256" key="2">
    <source>
        <dbReference type="ARBA" id="ARBA00022801"/>
    </source>
</evidence>
<protein>
    <recommendedName>
        <fullName evidence="4">Acyl-CoA thioesterase-like N-terminal HotDog domain-containing protein</fullName>
    </recommendedName>
</protein>
<dbReference type="GO" id="GO:0009062">
    <property type="term" value="P:fatty acid catabolic process"/>
    <property type="evidence" value="ECO:0007669"/>
    <property type="project" value="TreeGrafter"/>
</dbReference>
<evidence type="ECO:0000313" key="6">
    <source>
        <dbReference type="Proteomes" id="UP000309340"/>
    </source>
</evidence>
<keyword evidence="3" id="KW-0812">Transmembrane</keyword>
<dbReference type="Proteomes" id="UP000309340">
    <property type="component" value="Unassembled WGS sequence"/>
</dbReference>
<keyword evidence="6" id="KW-1185">Reference proteome</keyword>
<comment type="caution">
    <text evidence="5">The sequence shown here is derived from an EMBL/GenBank/DDBJ whole genome shotgun (WGS) entry which is preliminary data.</text>
</comment>
<keyword evidence="3" id="KW-0472">Membrane</keyword>
<sequence length="593" mass="66088">MPPPYDGNVYLPFVDLVKLEKVDERTYRSVAQPFAPGGPVGQGRAYGGHVYMQAAWAACQTVADGFLLHNVTGNFLLPGFINIPFVYKVHIIRDGRSYATRIVNVTQAQGKGICFTCTCSFKIPEDSPLDAQEEVDLYSKYRDVLGGKTPEDFEECPGMDLPCVFRSPKPTPPPVPPPPYPDLSTLKPAVPLLPPYARAQSASPLFRLPYELREIIWSFVLDPSETDGASQKAVRFDVQPVHFHVYSVVYDSCTYRQQCKEQVQLRKTARRTAVMRSCWAVYGEAGTFANYSTKAILRTPASGRPLMQRSFHSPLPVQLLYDSTSFEVVLLSGRPRPDNLYNSVTGETHKLAHRRPLGRLTRCTQLTRMRNLTIIVQPGRWPNVKAYRKRLAAYLRTIDYARHARHLTIKFNFDLRTDWTRTAIPIVQSFFALLPGFPNTTTTNPTTNTTTTNPTANLPLLQRRHITLLRPKPPHRVYCPDYLTAITDLAHALHLTAKDIRTLDSEAAYAVDICAAHGSHGAGYMLENPPAPPPLQPAATTTTTGEKIWEGVGVSMAVGVMVVMAPVSVTGLLVVYAARKRRKGEVWGSWKGL</sequence>
<dbReference type="InterPro" id="IPR042171">
    <property type="entry name" value="Acyl-CoA_hotdog"/>
</dbReference>